<proteinExistence type="predicted"/>
<dbReference type="InterPro" id="IPR003591">
    <property type="entry name" value="Leu-rich_rpt_typical-subtyp"/>
</dbReference>
<dbReference type="FunFam" id="3.80.10.10:FF:001164">
    <property type="entry name" value="GH01279p"/>
    <property type="match status" value="1"/>
</dbReference>
<dbReference type="Proteomes" id="UP001177023">
    <property type="component" value="Unassembled WGS sequence"/>
</dbReference>
<accession>A0AA36D351</accession>
<dbReference type="Pfam" id="PF13855">
    <property type="entry name" value="LRR_8"/>
    <property type="match status" value="5"/>
</dbReference>
<sequence>MLPGAILLALLLQITGSSDPCASIDSSFRLTADPNDSHTSPCKCLIDPVPADPNDRLWIGCTGRSLSTVFSALGALNETRVNRVHIWDSQLNILPTEMFEKVRPKILIIENSMTSVIRQNTFSQIGNRLIELRLRNNALKKNIGPALFKGLERLQALDLSGNKLMSIKAGDFEALGDLRELHLNDNIIKEIEDGSFSALSSLRTLSLQGNQLSTITRDTFKGLDNLEYLYLNHNQIANIDWAAFHHLKNLKHLYLGRNHITTVDIRGLESLEKLILNNNSIQSLKKVSLKDLPSLAVLSLDRNSIAEIDDVDLFGLAPSTRLESLSLASNNVSRITARAFQHIPSLKTLALQNNQLLSLSTGTTPVLKPLRRLSVLLLSGNMLTALREAELPAGLTVLSVARNQISHVDVHAFNEMRLQRLFLNDNRITFLPKGTFDSLDMDVLQAVDLTENQWQCVCGEEWLGGWLDKAGERDIGEGALGCLAASCGDNKKDIDRAAWVTISASILAILSILILIAIAFLYIENGQHKGIVSRPFRRVDSDMLKLINENEAKSDADRGVEQPKLAKSGDSTKKSVRFT</sequence>
<reference evidence="7" key="1">
    <citation type="submission" date="2023-06" db="EMBL/GenBank/DDBJ databases">
        <authorList>
            <person name="Delattre M."/>
        </authorList>
    </citation>
    <scope>NUCLEOTIDE SEQUENCE</scope>
    <source>
        <strain evidence="7">AF72</strain>
    </source>
</reference>
<dbReference type="SUPFAM" id="SSF52058">
    <property type="entry name" value="L domain-like"/>
    <property type="match status" value="1"/>
</dbReference>
<organism evidence="7 8">
    <name type="scientific">Mesorhabditis spiculigera</name>
    <dbReference type="NCBI Taxonomy" id="96644"/>
    <lineage>
        <taxon>Eukaryota</taxon>
        <taxon>Metazoa</taxon>
        <taxon>Ecdysozoa</taxon>
        <taxon>Nematoda</taxon>
        <taxon>Chromadorea</taxon>
        <taxon>Rhabditida</taxon>
        <taxon>Rhabditina</taxon>
        <taxon>Rhabditomorpha</taxon>
        <taxon>Rhabditoidea</taxon>
        <taxon>Rhabditidae</taxon>
        <taxon>Mesorhabditinae</taxon>
        <taxon>Mesorhabditis</taxon>
    </lineage>
</organism>
<evidence type="ECO:0000256" key="2">
    <source>
        <dbReference type="ARBA" id="ARBA00022729"/>
    </source>
</evidence>
<dbReference type="InterPro" id="IPR001611">
    <property type="entry name" value="Leu-rich_rpt"/>
</dbReference>
<keyword evidence="1" id="KW-0433">Leucine-rich repeat</keyword>
<dbReference type="GO" id="GO:0005615">
    <property type="term" value="C:extracellular space"/>
    <property type="evidence" value="ECO:0007669"/>
    <property type="project" value="TreeGrafter"/>
</dbReference>
<dbReference type="SMART" id="SM00369">
    <property type="entry name" value="LRR_TYP"/>
    <property type="match status" value="12"/>
</dbReference>
<dbReference type="PANTHER" id="PTHR24373">
    <property type="entry name" value="SLIT RELATED LEUCINE-RICH REPEAT NEURONAL PROTEIN"/>
    <property type="match status" value="1"/>
</dbReference>
<dbReference type="PROSITE" id="PS51450">
    <property type="entry name" value="LRR"/>
    <property type="match status" value="5"/>
</dbReference>
<gene>
    <name evidence="7" type="ORF">MSPICULIGERA_LOCUS17141</name>
</gene>
<evidence type="ECO:0000256" key="3">
    <source>
        <dbReference type="ARBA" id="ARBA00022737"/>
    </source>
</evidence>
<dbReference type="InterPro" id="IPR050328">
    <property type="entry name" value="Dev_Immune_Receptor"/>
</dbReference>
<dbReference type="PANTHER" id="PTHR24373:SF370">
    <property type="entry name" value="FISH-LIPS, ISOFORM E"/>
    <property type="match status" value="1"/>
</dbReference>
<dbReference type="AlphaFoldDB" id="A0AA36D351"/>
<keyword evidence="5" id="KW-1133">Transmembrane helix</keyword>
<evidence type="ECO:0000256" key="5">
    <source>
        <dbReference type="SAM" id="Phobius"/>
    </source>
</evidence>
<evidence type="ECO:0000256" key="1">
    <source>
        <dbReference type="ARBA" id="ARBA00022614"/>
    </source>
</evidence>
<feature type="transmembrane region" description="Helical" evidence="5">
    <location>
        <begin position="497"/>
        <end position="523"/>
    </location>
</feature>
<feature type="chain" id="PRO_5041383994" evidence="6">
    <location>
        <begin position="18"/>
        <end position="579"/>
    </location>
</feature>
<keyword evidence="8" id="KW-1185">Reference proteome</keyword>
<name>A0AA36D351_9BILA</name>
<keyword evidence="2 6" id="KW-0732">Signal</keyword>
<evidence type="ECO:0000313" key="8">
    <source>
        <dbReference type="Proteomes" id="UP001177023"/>
    </source>
</evidence>
<protein>
    <submittedName>
        <fullName evidence="7">Uncharacterized protein</fullName>
    </submittedName>
</protein>
<dbReference type="GO" id="GO:0031012">
    <property type="term" value="C:extracellular matrix"/>
    <property type="evidence" value="ECO:0007669"/>
    <property type="project" value="TreeGrafter"/>
</dbReference>
<comment type="caution">
    <text evidence="7">The sequence shown here is derived from an EMBL/GenBank/DDBJ whole genome shotgun (WGS) entry which is preliminary data.</text>
</comment>
<keyword evidence="5" id="KW-0812">Transmembrane</keyword>
<dbReference type="InterPro" id="IPR032675">
    <property type="entry name" value="LRR_dom_sf"/>
</dbReference>
<dbReference type="EMBL" id="CATQJA010002655">
    <property type="protein sequence ID" value="CAJ0578903.1"/>
    <property type="molecule type" value="Genomic_DNA"/>
</dbReference>
<keyword evidence="3" id="KW-0677">Repeat</keyword>
<feature type="signal peptide" evidence="6">
    <location>
        <begin position="1"/>
        <end position="17"/>
    </location>
</feature>
<evidence type="ECO:0000256" key="4">
    <source>
        <dbReference type="SAM" id="MobiDB-lite"/>
    </source>
</evidence>
<dbReference type="SMART" id="SM00365">
    <property type="entry name" value="LRR_SD22"/>
    <property type="match status" value="6"/>
</dbReference>
<feature type="non-terminal residue" evidence="7">
    <location>
        <position position="1"/>
    </location>
</feature>
<feature type="region of interest" description="Disordered" evidence="4">
    <location>
        <begin position="553"/>
        <end position="579"/>
    </location>
</feature>
<evidence type="ECO:0000313" key="7">
    <source>
        <dbReference type="EMBL" id="CAJ0578903.1"/>
    </source>
</evidence>
<evidence type="ECO:0000256" key="6">
    <source>
        <dbReference type="SAM" id="SignalP"/>
    </source>
</evidence>
<dbReference type="Gene3D" id="3.80.10.10">
    <property type="entry name" value="Ribonuclease Inhibitor"/>
    <property type="match status" value="2"/>
</dbReference>
<keyword evidence="5" id="KW-0472">Membrane</keyword>